<dbReference type="AlphaFoldDB" id="A0A4R7RK58"/>
<keyword evidence="1" id="KW-1133">Transmembrane helix</keyword>
<accession>A0A4R7RK58</accession>
<evidence type="ECO:0000313" key="2">
    <source>
        <dbReference type="EMBL" id="TDU63132.1"/>
    </source>
</evidence>
<sequence length="162" mass="17468">MEDATLGSAQKREGLKKAGYLELASIREWIELRDMTSKAEKLLPKIERAGIKASLKAGHVVSREELLEVKVQLMPTLLRWTLGGFSAAAAYGSYLQFSAGNLNAGFGFVLLALLFLFFAWVGIRKTLANLLEGLSQVDYAQAGDLVGTALVCIAEAVGSAFD</sequence>
<name>A0A4R7RK58_9BACT</name>
<feature type="transmembrane region" description="Helical" evidence="1">
    <location>
        <begin position="103"/>
        <end position="123"/>
    </location>
</feature>
<keyword evidence="1" id="KW-0472">Membrane</keyword>
<comment type="caution">
    <text evidence="2">The sequence shown here is derived from an EMBL/GenBank/DDBJ whole genome shotgun (WGS) entry which is preliminary data.</text>
</comment>
<evidence type="ECO:0000256" key="1">
    <source>
        <dbReference type="SAM" id="Phobius"/>
    </source>
</evidence>
<evidence type="ECO:0000313" key="3">
    <source>
        <dbReference type="Proteomes" id="UP000295662"/>
    </source>
</evidence>
<organism evidence="2 3">
    <name type="scientific">Prosthecobacter fusiformis</name>
    <dbReference type="NCBI Taxonomy" id="48464"/>
    <lineage>
        <taxon>Bacteria</taxon>
        <taxon>Pseudomonadati</taxon>
        <taxon>Verrucomicrobiota</taxon>
        <taxon>Verrucomicrobiia</taxon>
        <taxon>Verrucomicrobiales</taxon>
        <taxon>Verrucomicrobiaceae</taxon>
        <taxon>Prosthecobacter</taxon>
    </lineage>
</organism>
<gene>
    <name evidence="2" type="ORF">EI77_04453</name>
</gene>
<feature type="transmembrane region" description="Helical" evidence="1">
    <location>
        <begin position="77"/>
        <end position="97"/>
    </location>
</feature>
<dbReference type="OrthoDB" id="195841at2"/>
<dbReference type="Proteomes" id="UP000295662">
    <property type="component" value="Unassembled WGS sequence"/>
</dbReference>
<dbReference type="EMBL" id="SOCA01000015">
    <property type="protein sequence ID" value="TDU63132.1"/>
    <property type="molecule type" value="Genomic_DNA"/>
</dbReference>
<dbReference type="RefSeq" id="WP_133797419.1">
    <property type="nucleotide sequence ID" value="NZ_SOCA01000015.1"/>
</dbReference>
<keyword evidence="1" id="KW-0812">Transmembrane</keyword>
<keyword evidence="3" id="KW-1185">Reference proteome</keyword>
<reference evidence="2 3" key="1">
    <citation type="submission" date="2019-03" db="EMBL/GenBank/DDBJ databases">
        <title>Genomic Encyclopedia of Archaeal and Bacterial Type Strains, Phase II (KMG-II): from individual species to whole genera.</title>
        <authorList>
            <person name="Goeker M."/>
        </authorList>
    </citation>
    <scope>NUCLEOTIDE SEQUENCE [LARGE SCALE GENOMIC DNA]</scope>
    <source>
        <strain evidence="2 3">ATCC 25309</strain>
    </source>
</reference>
<protein>
    <submittedName>
        <fullName evidence="2">Uncharacterized protein</fullName>
    </submittedName>
</protein>
<proteinExistence type="predicted"/>